<dbReference type="RefSeq" id="WP_105219160.1">
    <property type="nucleotide sequence ID" value="NZ_CAWNSU010000030.1"/>
</dbReference>
<reference evidence="1 2" key="1">
    <citation type="journal article" date="2019" name="Front. Microbiol.">
        <title>Genomic Features for Desiccation Tolerance and Sugar Biosynthesis in the Extremophile Gloeocapsopsis sp. UTEX B3054.</title>
        <authorList>
            <person name="Urrejola C."/>
            <person name="Alcorta J."/>
            <person name="Salas L."/>
            <person name="Vasquez M."/>
            <person name="Polz M.F."/>
            <person name="Vicuna R."/>
            <person name="Diez B."/>
        </authorList>
    </citation>
    <scope>NUCLEOTIDE SEQUENCE [LARGE SCALE GENOMIC DNA]</scope>
    <source>
        <strain evidence="1 2">1H9</strain>
    </source>
</reference>
<evidence type="ECO:0000313" key="1">
    <source>
        <dbReference type="EMBL" id="MUL37299.1"/>
    </source>
</evidence>
<accession>A0A6N8FWQ6</accession>
<dbReference type="PANTHER" id="PTHR43861">
    <property type="entry name" value="TRANS-ACONITATE 2-METHYLTRANSFERASE-RELATED"/>
    <property type="match status" value="1"/>
</dbReference>
<dbReference type="Gene3D" id="3.40.50.150">
    <property type="entry name" value="Vaccinia Virus protein VP39"/>
    <property type="match status" value="1"/>
</dbReference>
<dbReference type="SUPFAM" id="SSF53335">
    <property type="entry name" value="S-adenosyl-L-methionine-dependent methyltransferases"/>
    <property type="match status" value="1"/>
</dbReference>
<sequence>MNISLQEVKTYYDEHTSDKLKNFVAGNARVRKAWLTVEQWAPKNPQRILEIGCGIGDTCWRMTRQWLDAEVVGLDISSISLETAQKLFSSSRLSFVQGPLVKGLIASKFDLIVLMDVYEHIQVEDRPQLHQALKDLINDKGRIILSFPTPRHQAWLRKYKPDGLQPIDEDIDVNTILSLASDLDTEVLLYQEVDVWHEGDYAHAVLGKREDRVVANKTDQFKQGFQKLIHTLLFKVAYSTKLASIRRKIKFAKYSR</sequence>
<dbReference type="EMBL" id="NAPY01000019">
    <property type="protein sequence ID" value="MUL37299.1"/>
    <property type="molecule type" value="Genomic_DNA"/>
</dbReference>
<organism evidence="1 2">
    <name type="scientific">Gloeocapsopsis dulcis AAB1 = 1H9</name>
    <dbReference type="NCBI Taxonomy" id="1433147"/>
    <lineage>
        <taxon>Bacteria</taxon>
        <taxon>Bacillati</taxon>
        <taxon>Cyanobacteriota</taxon>
        <taxon>Cyanophyceae</taxon>
        <taxon>Oscillatoriophycideae</taxon>
        <taxon>Chroococcales</taxon>
        <taxon>Chroococcaceae</taxon>
        <taxon>Gloeocapsopsis</taxon>
        <taxon>Gloeocapsopsis dulcis</taxon>
    </lineage>
</organism>
<name>A0A6N8FWQ6_9CHRO</name>
<protein>
    <recommendedName>
        <fullName evidence="3">Methyltransferase domain-containing protein</fullName>
    </recommendedName>
</protein>
<evidence type="ECO:0008006" key="3">
    <source>
        <dbReference type="Google" id="ProtNLM"/>
    </source>
</evidence>
<proteinExistence type="predicted"/>
<dbReference type="CDD" id="cd02440">
    <property type="entry name" value="AdoMet_MTases"/>
    <property type="match status" value="1"/>
</dbReference>
<dbReference type="Pfam" id="PF13489">
    <property type="entry name" value="Methyltransf_23"/>
    <property type="match status" value="1"/>
</dbReference>
<comment type="caution">
    <text evidence="1">The sequence shown here is derived from an EMBL/GenBank/DDBJ whole genome shotgun (WGS) entry which is preliminary data.</text>
</comment>
<dbReference type="InterPro" id="IPR029063">
    <property type="entry name" value="SAM-dependent_MTases_sf"/>
</dbReference>
<evidence type="ECO:0000313" key="2">
    <source>
        <dbReference type="Proteomes" id="UP000441797"/>
    </source>
</evidence>
<dbReference type="Proteomes" id="UP000441797">
    <property type="component" value="Unassembled WGS sequence"/>
</dbReference>
<gene>
    <name evidence="1" type="ORF">BWI75_13360</name>
</gene>
<keyword evidence="2" id="KW-1185">Reference proteome</keyword>
<dbReference type="AlphaFoldDB" id="A0A6N8FWQ6"/>